<evidence type="ECO:0000256" key="1">
    <source>
        <dbReference type="SAM" id="MobiDB-lite"/>
    </source>
</evidence>
<dbReference type="Gene3D" id="2.60.40.4060">
    <property type="entry name" value="Reeler domain"/>
    <property type="match status" value="1"/>
</dbReference>
<feature type="region of interest" description="Disordered" evidence="1">
    <location>
        <begin position="95"/>
        <end position="119"/>
    </location>
</feature>
<feature type="non-terminal residue" evidence="4">
    <location>
        <position position="1"/>
    </location>
</feature>
<proteinExistence type="predicted"/>
<gene>
    <name evidence="4" type="ORF">GWI33_009085</name>
</gene>
<protein>
    <recommendedName>
        <fullName evidence="3">Reelin domain-containing protein</fullName>
    </recommendedName>
</protein>
<sequence>MKRTPAQFALILTKLMLLMSLVAFEGVTCYKCDVLKSELIVTEQTKPGTAKYFLEIADKPEEYVPEERYEIIIKGDRFVYMNPKFKKFIVTLEPKSNADDDDNVTPQTGKFELGPDGLSRFSDKCKDTVVEANTQPKSQ</sequence>
<comment type="caution">
    <text evidence="4">The sequence shown here is derived from an EMBL/GenBank/DDBJ whole genome shotgun (WGS) entry which is preliminary data.</text>
</comment>
<keyword evidence="2" id="KW-0732">Signal</keyword>
<organism evidence="4 5">
    <name type="scientific">Rhynchophorus ferrugineus</name>
    <name type="common">Red palm weevil</name>
    <name type="synonym">Curculio ferrugineus</name>
    <dbReference type="NCBI Taxonomy" id="354439"/>
    <lineage>
        <taxon>Eukaryota</taxon>
        <taxon>Metazoa</taxon>
        <taxon>Ecdysozoa</taxon>
        <taxon>Arthropoda</taxon>
        <taxon>Hexapoda</taxon>
        <taxon>Insecta</taxon>
        <taxon>Pterygota</taxon>
        <taxon>Neoptera</taxon>
        <taxon>Endopterygota</taxon>
        <taxon>Coleoptera</taxon>
        <taxon>Polyphaga</taxon>
        <taxon>Cucujiformia</taxon>
        <taxon>Curculionidae</taxon>
        <taxon>Dryophthorinae</taxon>
        <taxon>Rhynchophorus</taxon>
    </lineage>
</organism>
<reference evidence="4" key="1">
    <citation type="submission" date="2020-08" db="EMBL/GenBank/DDBJ databases">
        <title>Genome sequencing and assembly of the red palm weevil Rhynchophorus ferrugineus.</title>
        <authorList>
            <person name="Dias G.B."/>
            <person name="Bergman C.M."/>
            <person name="Manee M."/>
        </authorList>
    </citation>
    <scope>NUCLEOTIDE SEQUENCE</scope>
    <source>
        <strain evidence="4">AA-2017</strain>
        <tissue evidence="4">Whole larva</tissue>
    </source>
</reference>
<evidence type="ECO:0000313" key="5">
    <source>
        <dbReference type="Proteomes" id="UP000625711"/>
    </source>
</evidence>
<accession>A0A834I9W5</accession>
<evidence type="ECO:0000256" key="2">
    <source>
        <dbReference type="SAM" id="SignalP"/>
    </source>
</evidence>
<dbReference type="InterPro" id="IPR042307">
    <property type="entry name" value="Reeler_sf"/>
</dbReference>
<name>A0A834I9W5_RHYFE</name>
<dbReference type="OrthoDB" id="347314at2759"/>
<evidence type="ECO:0000259" key="3">
    <source>
        <dbReference type="PROSITE" id="PS51019"/>
    </source>
</evidence>
<dbReference type="EMBL" id="JAACXV010003390">
    <property type="protein sequence ID" value="KAF7277232.1"/>
    <property type="molecule type" value="Genomic_DNA"/>
</dbReference>
<keyword evidence="5" id="KW-1185">Reference proteome</keyword>
<dbReference type="PROSITE" id="PS51019">
    <property type="entry name" value="REELIN"/>
    <property type="match status" value="1"/>
</dbReference>
<feature type="signal peptide" evidence="2">
    <location>
        <begin position="1"/>
        <end position="23"/>
    </location>
</feature>
<dbReference type="InterPro" id="IPR002861">
    <property type="entry name" value="Reeler_dom"/>
</dbReference>
<feature type="domain" description="Reelin" evidence="3">
    <location>
        <begin position="17"/>
        <end position="139"/>
    </location>
</feature>
<evidence type="ECO:0000313" key="4">
    <source>
        <dbReference type="EMBL" id="KAF7277232.1"/>
    </source>
</evidence>
<dbReference type="AlphaFoldDB" id="A0A834I9W5"/>
<feature type="chain" id="PRO_5032472155" description="Reelin domain-containing protein" evidence="2">
    <location>
        <begin position="24"/>
        <end position="139"/>
    </location>
</feature>
<dbReference type="Proteomes" id="UP000625711">
    <property type="component" value="Unassembled WGS sequence"/>
</dbReference>
<dbReference type="Pfam" id="PF02014">
    <property type="entry name" value="Reeler"/>
    <property type="match status" value="1"/>
</dbReference>